<dbReference type="AlphaFoldDB" id="A0A1M6GIB0"/>
<organism evidence="2 3">
    <name type="scientific">Tangfeifania diversioriginum</name>
    <dbReference type="NCBI Taxonomy" id="1168035"/>
    <lineage>
        <taxon>Bacteria</taxon>
        <taxon>Pseudomonadati</taxon>
        <taxon>Bacteroidota</taxon>
        <taxon>Bacteroidia</taxon>
        <taxon>Marinilabiliales</taxon>
        <taxon>Prolixibacteraceae</taxon>
        <taxon>Tangfeifania</taxon>
    </lineage>
</organism>
<dbReference type="EMBL" id="FQZE01000011">
    <property type="protein sequence ID" value="SHJ09653.1"/>
    <property type="molecule type" value="Genomic_DNA"/>
</dbReference>
<dbReference type="PANTHER" id="PTHR30383">
    <property type="entry name" value="THIOESTERASE 1/PROTEASE 1/LYSOPHOSPHOLIPASE L1"/>
    <property type="match status" value="1"/>
</dbReference>
<evidence type="ECO:0000259" key="1">
    <source>
        <dbReference type="Pfam" id="PF13472"/>
    </source>
</evidence>
<reference evidence="2 3" key="1">
    <citation type="submission" date="2016-11" db="EMBL/GenBank/DDBJ databases">
        <authorList>
            <person name="Jaros S."/>
            <person name="Januszkiewicz K."/>
            <person name="Wedrychowicz H."/>
        </authorList>
    </citation>
    <scope>NUCLEOTIDE SEQUENCE [LARGE SCALE GENOMIC DNA]</scope>
    <source>
        <strain evidence="2 3">DSM 27063</strain>
    </source>
</reference>
<dbReference type="STRING" id="1168035.SAMN05444280_1114"/>
<dbReference type="OrthoDB" id="9805821at2"/>
<dbReference type="RefSeq" id="WP_073168405.1">
    <property type="nucleotide sequence ID" value="NZ_FQZE01000011.1"/>
</dbReference>
<proteinExistence type="predicted"/>
<protein>
    <submittedName>
        <fullName evidence="2">Lysophospholipase L1</fullName>
    </submittedName>
</protein>
<gene>
    <name evidence="2" type="ORF">SAMN05444280_1114</name>
</gene>
<dbReference type="Gene3D" id="3.40.50.1110">
    <property type="entry name" value="SGNH hydrolase"/>
    <property type="match status" value="1"/>
</dbReference>
<dbReference type="SUPFAM" id="SSF52266">
    <property type="entry name" value="SGNH hydrolase"/>
    <property type="match status" value="1"/>
</dbReference>
<dbReference type="Pfam" id="PF13472">
    <property type="entry name" value="Lipase_GDSL_2"/>
    <property type="match status" value="1"/>
</dbReference>
<dbReference type="InterPro" id="IPR013830">
    <property type="entry name" value="SGNH_hydro"/>
</dbReference>
<accession>A0A1M6GIB0</accession>
<dbReference type="GO" id="GO:0016788">
    <property type="term" value="F:hydrolase activity, acting on ester bonds"/>
    <property type="evidence" value="ECO:0007669"/>
    <property type="project" value="UniProtKB-ARBA"/>
</dbReference>
<keyword evidence="3" id="KW-1185">Reference proteome</keyword>
<dbReference type="Proteomes" id="UP000184050">
    <property type="component" value="Unassembled WGS sequence"/>
</dbReference>
<name>A0A1M6GIB0_9BACT</name>
<evidence type="ECO:0000313" key="2">
    <source>
        <dbReference type="EMBL" id="SHJ09653.1"/>
    </source>
</evidence>
<sequence length="218" mass="25796">MRFLRYLEVIVLLFGVFTLSAQDPNRFKNEIDELIQKEYQFESGKKIAVFTGSSSVKMWKDVAEYFPEFNVINNGFGGSHFSDLIYFYEELIPEYNPDYLFIYEGDNDIADEEKPREIYKEAKLLVGMIQEDLPHTKVVLISAKPSVARWLYSKKYNRLNRKLERLCRKTDNLEFADVWSPMLDENGQVFTDVFLDDNLHMNKKGYDIWGEVLLQYFE</sequence>
<evidence type="ECO:0000313" key="3">
    <source>
        <dbReference type="Proteomes" id="UP000184050"/>
    </source>
</evidence>
<dbReference type="PANTHER" id="PTHR30383:SF29">
    <property type="entry name" value="SGNH HYDROLASE-TYPE ESTERASE DOMAIN-CONTAINING PROTEIN"/>
    <property type="match status" value="1"/>
</dbReference>
<feature type="domain" description="SGNH hydrolase-type esterase" evidence="1">
    <location>
        <begin position="62"/>
        <end position="208"/>
    </location>
</feature>
<dbReference type="InterPro" id="IPR051532">
    <property type="entry name" value="Ester_Hydrolysis_Enzymes"/>
</dbReference>
<dbReference type="InterPro" id="IPR036514">
    <property type="entry name" value="SGNH_hydro_sf"/>
</dbReference>